<keyword evidence="7" id="KW-1185">Reference proteome</keyword>
<keyword evidence="3" id="KW-0443">Lipid metabolism</keyword>
<feature type="domain" description="PET hydrolase/cutinase-like" evidence="5">
    <location>
        <begin position="272"/>
        <end position="351"/>
    </location>
</feature>
<dbReference type="InterPro" id="IPR029058">
    <property type="entry name" value="AB_hydrolase_fold"/>
</dbReference>
<evidence type="ECO:0000256" key="3">
    <source>
        <dbReference type="ARBA" id="ARBA00023098"/>
    </source>
</evidence>
<dbReference type="GO" id="GO:0003847">
    <property type="term" value="F:1-alkyl-2-acetylglycerophosphocholine esterase activity"/>
    <property type="evidence" value="ECO:0007669"/>
    <property type="project" value="TreeGrafter"/>
</dbReference>
<dbReference type="EMBL" id="SDMK01000001">
    <property type="protein sequence ID" value="RXS98037.1"/>
    <property type="molecule type" value="Genomic_DNA"/>
</dbReference>
<dbReference type="Gene3D" id="3.40.50.1820">
    <property type="entry name" value="alpha/beta hydrolase"/>
    <property type="match status" value="1"/>
</dbReference>
<dbReference type="GO" id="GO:0016042">
    <property type="term" value="P:lipid catabolic process"/>
    <property type="evidence" value="ECO:0007669"/>
    <property type="project" value="UniProtKB-KW"/>
</dbReference>
<proteinExistence type="predicted"/>
<evidence type="ECO:0000313" key="7">
    <source>
        <dbReference type="Proteomes" id="UP000290253"/>
    </source>
</evidence>
<dbReference type="Pfam" id="PF03403">
    <property type="entry name" value="PAF-AH_p_II"/>
    <property type="match status" value="1"/>
</dbReference>
<dbReference type="PANTHER" id="PTHR10272:SF0">
    <property type="entry name" value="PLATELET-ACTIVATING FACTOR ACETYLHYDROLASE"/>
    <property type="match status" value="1"/>
</dbReference>
<accession>A0A4Q1SKN7</accession>
<keyword evidence="1" id="KW-0378">Hydrolase</keyword>
<keyword evidence="2" id="KW-0442">Lipid degradation</keyword>
<dbReference type="OrthoDB" id="9814760at2"/>
<dbReference type="AlphaFoldDB" id="A0A4Q1SKN7"/>
<name>A0A4Q1SKN7_9BACT</name>
<organism evidence="6 7">
    <name type="scientific">Silvibacterium dinghuense</name>
    <dbReference type="NCBI Taxonomy" id="1560006"/>
    <lineage>
        <taxon>Bacteria</taxon>
        <taxon>Pseudomonadati</taxon>
        <taxon>Acidobacteriota</taxon>
        <taxon>Terriglobia</taxon>
        <taxon>Terriglobales</taxon>
        <taxon>Acidobacteriaceae</taxon>
        <taxon>Silvibacterium</taxon>
    </lineage>
</organism>
<dbReference type="RefSeq" id="WP_129207816.1">
    <property type="nucleotide sequence ID" value="NZ_BMGU01000001.1"/>
</dbReference>
<keyword evidence="4" id="KW-1133">Transmembrane helix</keyword>
<dbReference type="PANTHER" id="PTHR10272">
    <property type="entry name" value="PLATELET-ACTIVATING FACTOR ACETYLHYDROLASE"/>
    <property type="match status" value="1"/>
</dbReference>
<evidence type="ECO:0000313" key="6">
    <source>
        <dbReference type="EMBL" id="RXS98037.1"/>
    </source>
</evidence>
<evidence type="ECO:0000256" key="4">
    <source>
        <dbReference type="SAM" id="Phobius"/>
    </source>
</evidence>
<reference evidence="6 7" key="1">
    <citation type="journal article" date="2016" name="Int. J. Syst. Evol. Microbiol.">
        <title>Acidipila dinghuensis sp. nov., an acidobacterium isolated from forest soil.</title>
        <authorList>
            <person name="Jiang Y.W."/>
            <person name="Wang J."/>
            <person name="Chen M.H."/>
            <person name="Lv Y.Y."/>
            <person name="Qiu L.H."/>
        </authorList>
    </citation>
    <scope>NUCLEOTIDE SEQUENCE [LARGE SCALE GENOMIC DNA]</scope>
    <source>
        <strain evidence="6 7">DHOF10</strain>
    </source>
</reference>
<gene>
    <name evidence="6" type="ORF">ESZ00_09420</name>
</gene>
<keyword evidence="4" id="KW-0472">Membrane</keyword>
<dbReference type="InterPro" id="IPR041127">
    <property type="entry name" value="PET_hydrolase/cutinase-like"/>
</dbReference>
<dbReference type="Pfam" id="PF12740">
    <property type="entry name" value="PETase"/>
    <property type="match status" value="1"/>
</dbReference>
<feature type="transmembrane region" description="Helical" evidence="4">
    <location>
        <begin position="48"/>
        <end position="68"/>
    </location>
</feature>
<comment type="caution">
    <text evidence="6">The sequence shown here is derived from an EMBL/GenBank/DDBJ whole genome shotgun (WGS) entry which is preliminary data.</text>
</comment>
<keyword evidence="4" id="KW-0812">Transmembrane</keyword>
<sequence length="456" mass="50405">MRPLEELLVGVLLLGLWLLWRRDGHPRGRSWLAAAGLLVLALHLGIEGPHWQMAPAYLAALLLPLALLCRRRAAVCGLLVLLLAATIASTIASWMLPMFRLPAPTGSYAIGTRVLEVTNPHPVDARFAEPDGQRRLVIQVWYPAEAHGGRRAAYRRLKETELKSTYQAVLWTHSRWNAPFAAGAAPMPVLLLNPAWGGRRTYYTYLTEELASHGYLVVGIDHTGNSGPTLFADGHVEKPVDGEVLDFETHTLAQLDAVAAQHLAIQADDDRFVLDELTRWNADPASPFYRRIDLTRVGALGHSFGGAVSVETARTDSRVKAALDMDGSFWGPHAAEALNKPLMMIEEDIDNPTAEALKDPFVLNNHLLDMRDATMLAKSHARYANLHGSTHSSFTDRSLYSPLRRFSDIGSIPAYREYAILRALTLAFFDQTLRGKASPLLDGNPHPFPEVTMTQK</sequence>
<protein>
    <recommendedName>
        <fullName evidence="5">PET hydrolase/cutinase-like domain-containing protein</fullName>
    </recommendedName>
</protein>
<evidence type="ECO:0000256" key="2">
    <source>
        <dbReference type="ARBA" id="ARBA00022963"/>
    </source>
</evidence>
<feature type="transmembrane region" description="Helical" evidence="4">
    <location>
        <begin position="75"/>
        <end position="96"/>
    </location>
</feature>
<dbReference type="Proteomes" id="UP000290253">
    <property type="component" value="Unassembled WGS sequence"/>
</dbReference>
<dbReference type="SUPFAM" id="SSF53474">
    <property type="entry name" value="alpha/beta-Hydrolases"/>
    <property type="match status" value="1"/>
</dbReference>
<evidence type="ECO:0000259" key="5">
    <source>
        <dbReference type="Pfam" id="PF12740"/>
    </source>
</evidence>
<evidence type="ECO:0000256" key="1">
    <source>
        <dbReference type="ARBA" id="ARBA00022801"/>
    </source>
</evidence>